<organism evidence="1 2">
    <name type="scientific">Aequorivita sublithincola (strain DSM 14238 / LMG 21431 / ACAM 643 / 9-3)</name>
    <dbReference type="NCBI Taxonomy" id="746697"/>
    <lineage>
        <taxon>Bacteria</taxon>
        <taxon>Pseudomonadati</taxon>
        <taxon>Bacteroidota</taxon>
        <taxon>Flavobacteriia</taxon>
        <taxon>Flavobacteriales</taxon>
        <taxon>Flavobacteriaceae</taxon>
        <taxon>Aequorivita</taxon>
    </lineage>
</organism>
<reference evidence="1 2" key="1">
    <citation type="submission" date="2012-06" db="EMBL/GenBank/DDBJ databases">
        <title>The complete genome of Aequorivita sublithincola DSM 14238.</title>
        <authorList>
            <consortium name="US DOE Joint Genome Institute (JGI-PGF)"/>
            <person name="Lucas S."/>
            <person name="Copeland A."/>
            <person name="Lapidus A."/>
            <person name="Goodwin L."/>
            <person name="Pitluck S."/>
            <person name="Peters L."/>
            <person name="Munk A.C.C."/>
            <person name="Kyrpides N."/>
            <person name="Mavromatis K."/>
            <person name="Pagani I."/>
            <person name="Ivanova N."/>
            <person name="Ovchinnikova G."/>
            <person name="Zeytun A."/>
            <person name="Detter J.C."/>
            <person name="Han C."/>
            <person name="Land M."/>
            <person name="Hauser L."/>
            <person name="Markowitz V."/>
            <person name="Cheng J.-F."/>
            <person name="Hugenholtz P."/>
            <person name="Woyke T."/>
            <person name="Wu D."/>
            <person name="Tindall B."/>
            <person name="Faehnrich R."/>
            <person name="Brambilla E."/>
            <person name="Klenk H.-P."/>
            <person name="Eisen J.A."/>
        </authorList>
    </citation>
    <scope>NUCLEOTIDE SEQUENCE [LARGE SCALE GENOMIC DNA]</scope>
    <source>
        <strain evidence="2">DSM 14238 / LMG 21431 / ACAM 643 / 9-3</strain>
    </source>
</reference>
<dbReference type="Pfam" id="PF13578">
    <property type="entry name" value="Methyltransf_24"/>
    <property type="match status" value="1"/>
</dbReference>
<dbReference type="AlphaFoldDB" id="I3YXH2"/>
<evidence type="ECO:0000313" key="1">
    <source>
        <dbReference type="EMBL" id="AFL81690.1"/>
    </source>
</evidence>
<keyword evidence="2" id="KW-1185">Reference proteome</keyword>
<dbReference type="GO" id="GO:0032259">
    <property type="term" value="P:methylation"/>
    <property type="evidence" value="ECO:0007669"/>
    <property type="project" value="UniProtKB-KW"/>
</dbReference>
<dbReference type="OrthoDB" id="9795498at2"/>
<dbReference type="HOGENOM" id="CLU_101743_0_0_10"/>
<dbReference type="InterPro" id="IPR029063">
    <property type="entry name" value="SAM-dependent_MTases_sf"/>
</dbReference>
<dbReference type="SUPFAM" id="SSF53335">
    <property type="entry name" value="S-adenosyl-L-methionine-dependent methyltransferases"/>
    <property type="match status" value="1"/>
</dbReference>
<keyword evidence="1" id="KW-0489">Methyltransferase</keyword>
<keyword evidence="1" id="KW-0808">Transferase</keyword>
<accession>I3YXH2</accession>
<dbReference type="eggNOG" id="COG4122">
    <property type="taxonomic scope" value="Bacteria"/>
</dbReference>
<dbReference type="KEGG" id="asl:Aeqsu_2230"/>
<dbReference type="RefSeq" id="WP_014782943.1">
    <property type="nucleotide sequence ID" value="NC_018013.1"/>
</dbReference>
<dbReference type="EMBL" id="CP003280">
    <property type="protein sequence ID" value="AFL81690.1"/>
    <property type="molecule type" value="Genomic_DNA"/>
</dbReference>
<dbReference type="STRING" id="746697.Aeqsu_2230"/>
<dbReference type="Proteomes" id="UP000006049">
    <property type="component" value="Chromosome"/>
</dbReference>
<evidence type="ECO:0000313" key="2">
    <source>
        <dbReference type="Proteomes" id="UP000006049"/>
    </source>
</evidence>
<gene>
    <name evidence="1" type="ordered locus">Aeqsu_2230</name>
</gene>
<name>I3YXH2_AEQSU</name>
<dbReference type="GO" id="GO:0008168">
    <property type="term" value="F:methyltransferase activity"/>
    <property type="evidence" value="ECO:0007669"/>
    <property type="project" value="UniProtKB-KW"/>
</dbReference>
<sequence>MKITSYIKKFIKNSNESFLELKNNSKKSDDIYSMAILQPLLTDLPYLPFNGGALRPFGMAYVLNEIIINQRRLILEFGSGLSTILMARLIKKNNLQTQIFTFEHNKKWASIIETYLERENLSRIVQVINTDLKKVDTSLGAVKWYDPSVFEKTLANYKFDLVLIDGPPANLKELEYSRLPGLTNIENNLAPDFCIILDDINRKGEQEVAKNYHALNQELTFTTVSQTIGVFRTKNDFNPIPIHY</sequence>
<dbReference type="Gene3D" id="3.40.50.150">
    <property type="entry name" value="Vaccinia Virus protein VP39"/>
    <property type="match status" value="1"/>
</dbReference>
<protein>
    <submittedName>
        <fullName evidence="1">Putative O-methyltransferase</fullName>
    </submittedName>
</protein>
<proteinExistence type="predicted"/>